<name>A0A502G7B4_9BACT</name>
<protein>
    <recommendedName>
        <fullName evidence="3">MBL fold metallo-hydrolase</fullName>
    </recommendedName>
</protein>
<dbReference type="PANTHER" id="PTHR30619:SF1">
    <property type="entry name" value="RECOMBINATION PROTEIN 2"/>
    <property type="match status" value="1"/>
</dbReference>
<dbReference type="InterPro" id="IPR052159">
    <property type="entry name" value="Competence_DNA_uptake"/>
</dbReference>
<dbReference type="SUPFAM" id="SSF56281">
    <property type="entry name" value="Metallo-hydrolase/oxidoreductase"/>
    <property type="match status" value="1"/>
</dbReference>
<proteinExistence type="predicted"/>
<organism evidence="1 2">
    <name type="scientific">Hymenobacter nivis</name>
    <dbReference type="NCBI Taxonomy" id="1850093"/>
    <lineage>
        <taxon>Bacteria</taxon>
        <taxon>Pseudomonadati</taxon>
        <taxon>Bacteroidota</taxon>
        <taxon>Cytophagia</taxon>
        <taxon>Cytophagales</taxon>
        <taxon>Hymenobacteraceae</taxon>
        <taxon>Hymenobacter</taxon>
    </lineage>
</organism>
<reference evidence="1 2" key="1">
    <citation type="journal article" date="2019" name="Environ. Microbiol.">
        <title>Species interactions and distinct microbial communities in high Arctic permafrost affected cryosols are associated with the CH4 and CO2 gas fluxes.</title>
        <authorList>
            <person name="Altshuler I."/>
            <person name="Hamel J."/>
            <person name="Turney S."/>
            <person name="Magnuson E."/>
            <person name="Levesque R."/>
            <person name="Greer C."/>
            <person name="Whyte L.G."/>
        </authorList>
    </citation>
    <scope>NUCLEOTIDE SEQUENCE [LARGE SCALE GENOMIC DNA]</scope>
    <source>
        <strain evidence="1 2">S9.2P</strain>
    </source>
</reference>
<comment type="caution">
    <text evidence="1">The sequence shown here is derived from an EMBL/GenBank/DDBJ whole genome shotgun (WGS) entry which is preliminary data.</text>
</comment>
<dbReference type="Proteomes" id="UP000317646">
    <property type="component" value="Unassembled WGS sequence"/>
</dbReference>
<keyword evidence="2" id="KW-1185">Reference proteome</keyword>
<dbReference type="PANTHER" id="PTHR30619">
    <property type="entry name" value="DNA INTERNALIZATION/COMPETENCE PROTEIN COMEC/REC2"/>
    <property type="match status" value="1"/>
</dbReference>
<evidence type="ECO:0008006" key="3">
    <source>
        <dbReference type="Google" id="ProtNLM"/>
    </source>
</evidence>
<dbReference type="Gene3D" id="3.60.15.10">
    <property type="entry name" value="Ribonuclease Z/Hydroxyacylglutathione hydrolase-like"/>
    <property type="match status" value="1"/>
</dbReference>
<dbReference type="AlphaFoldDB" id="A0A502G7B4"/>
<sequence length="432" mass="47798">MAAHLYVRTNEAPFYADPKVAGGHPSTIVNRLLMGSYLTLVEPAAVGGFYRVRSMGKTGWMREEDTTANMGLKIFFLDVGQGDGALVEVGKHRFLVDAGPDAHMKAYLVKWQYKHLLNAGATVHLDALFVSHFDEDHYNGFTELLADVRFTFGAVYHNGIGKCAKTKTGYRPPFNTGLGEKYTAADGTEYLKTNFDSLDDLVRLRDAGGLQAMFVRFITALETAHRDGRLQAVRRLRHDGAVLLEETVEAKPLRLTVLGPVCEANEGRWEHRWLQDDSHTVNGHSLVLKLEFGTCSVLLGGDLNTQAEEHLMAAFAPDNPFRVDVAKSCHHGSSEFSEAFMDRISPLATVISSGDNESYSHPRADAVGCAGKYSRSARPLVFSTELARSTNLAQNSVLYGLINLRCDGERIFMAQMKEARTTADLWDSYQVK</sequence>
<gene>
    <name evidence="1" type="ORF">EAH73_22705</name>
</gene>
<evidence type="ECO:0000313" key="1">
    <source>
        <dbReference type="EMBL" id="TPG58007.1"/>
    </source>
</evidence>
<accession>A0A502G7B4</accession>
<dbReference type="EMBL" id="RCYZ01000018">
    <property type="protein sequence ID" value="TPG58007.1"/>
    <property type="molecule type" value="Genomic_DNA"/>
</dbReference>
<dbReference type="RefSeq" id="WP_140469744.1">
    <property type="nucleotide sequence ID" value="NZ_RCYZ01000018.1"/>
</dbReference>
<evidence type="ECO:0000313" key="2">
    <source>
        <dbReference type="Proteomes" id="UP000317646"/>
    </source>
</evidence>
<dbReference type="InterPro" id="IPR036866">
    <property type="entry name" value="RibonucZ/Hydroxyglut_hydro"/>
</dbReference>
<dbReference type="OrthoDB" id="9761531at2"/>